<proteinExistence type="predicted"/>
<accession>Z9JN60</accession>
<dbReference type="Proteomes" id="UP000020406">
    <property type="component" value="Unassembled WGS sequence"/>
</dbReference>
<evidence type="ECO:0000313" key="2">
    <source>
        <dbReference type="Proteomes" id="UP000020406"/>
    </source>
</evidence>
<dbReference type="PATRIC" id="fig|1444770.3.peg.103"/>
<organism evidence="1 2">
    <name type="scientific">Xylella taiwanensis</name>
    <dbReference type="NCBI Taxonomy" id="1444770"/>
    <lineage>
        <taxon>Bacteria</taxon>
        <taxon>Pseudomonadati</taxon>
        <taxon>Pseudomonadota</taxon>
        <taxon>Gammaproteobacteria</taxon>
        <taxon>Lysobacterales</taxon>
        <taxon>Lysobacteraceae</taxon>
        <taxon>Xylella</taxon>
    </lineage>
</organism>
<reference evidence="1 2" key="1">
    <citation type="journal article" date="2014" name="Genome Announc.">
        <title>Draft Genome Sequence of Xylella fastidiosa Pear Leaf Scorch Strain in Taiwan.</title>
        <authorList>
            <person name="Su C.C."/>
            <person name="Deng W.L."/>
            <person name="Jan F.J."/>
            <person name="Chang C.J."/>
            <person name="Huang H."/>
            <person name="Chen J."/>
        </authorList>
    </citation>
    <scope>NUCLEOTIDE SEQUENCE [LARGE SCALE GENOMIC DNA]</scope>
    <source>
        <strain evidence="1 2">PLS229</strain>
    </source>
</reference>
<sequence>MGIFFEISTMGAAETTCMLGKSGHQFASMVGVHVVIVT</sequence>
<protein>
    <submittedName>
        <fullName evidence="1">Uncharacterized protein</fullName>
    </submittedName>
</protein>
<dbReference type="EMBL" id="JDSQ01000001">
    <property type="protein sequence ID" value="EWS79438.1"/>
    <property type="molecule type" value="Genomic_DNA"/>
</dbReference>
<comment type="caution">
    <text evidence="1">The sequence shown here is derived from an EMBL/GenBank/DDBJ whole genome shotgun (WGS) entry which is preliminary data.</text>
</comment>
<dbReference type="STRING" id="1444770.AF72_00470"/>
<gene>
    <name evidence="1" type="ORF">AF72_00470</name>
</gene>
<evidence type="ECO:0000313" key="1">
    <source>
        <dbReference type="EMBL" id="EWS79438.1"/>
    </source>
</evidence>
<dbReference type="AlphaFoldDB" id="Z9JN60"/>
<name>Z9JN60_9GAMM</name>